<dbReference type="AlphaFoldDB" id="A0A1B1AE06"/>
<dbReference type="STRING" id="1759059.ATE48_01990"/>
<evidence type="ECO:0000256" key="1">
    <source>
        <dbReference type="SAM" id="Phobius"/>
    </source>
</evidence>
<dbReference type="KEGG" id="cbot:ATE48_01990"/>
<gene>
    <name evidence="2" type="ORF">ATE48_01990</name>
</gene>
<proteinExistence type="predicted"/>
<feature type="transmembrane region" description="Helical" evidence="1">
    <location>
        <begin position="74"/>
        <end position="93"/>
    </location>
</feature>
<feature type="transmembrane region" description="Helical" evidence="1">
    <location>
        <begin position="32"/>
        <end position="62"/>
    </location>
</feature>
<dbReference type="InParanoid" id="A0A1B1AE06"/>
<name>A0A1B1AE06_9PROT</name>
<dbReference type="RefSeq" id="WP_066767319.1">
    <property type="nucleotide sequence ID" value="NZ_CP013244.1"/>
</dbReference>
<keyword evidence="3" id="KW-1185">Reference proteome</keyword>
<organism evidence="2 3">
    <name type="scientific">Candidatus Viadribacter manganicus</name>
    <dbReference type="NCBI Taxonomy" id="1759059"/>
    <lineage>
        <taxon>Bacteria</taxon>
        <taxon>Pseudomonadati</taxon>
        <taxon>Pseudomonadota</taxon>
        <taxon>Alphaproteobacteria</taxon>
        <taxon>Hyphomonadales</taxon>
        <taxon>Hyphomonadaceae</taxon>
        <taxon>Candidatus Viadribacter</taxon>
    </lineage>
</organism>
<sequence>MTLATASETNSRAPARLARAANLTLGIETLTLAATIALCCAFFTAGGLEVLLIGAGGALFGAQNADRDRRLESFFSGAFAGLFVGAFFAAFFHDGLAFAMKTLALTIS</sequence>
<reference evidence="2 3" key="1">
    <citation type="submission" date="2015-11" db="EMBL/GenBank/DDBJ databases">
        <title>Whole-Genome Sequence of Candidatus Oderbacter manganicum from the National Park Lower Oder Valley, Germany.</title>
        <authorList>
            <person name="Braun B."/>
            <person name="Liere K."/>
            <person name="Szewzyk U."/>
        </authorList>
    </citation>
    <scope>NUCLEOTIDE SEQUENCE [LARGE SCALE GENOMIC DNA]</scope>
    <source>
        <strain evidence="2 3">OTSz_A_272</strain>
    </source>
</reference>
<keyword evidence="1" id="KW-1133">Transmembrane helix</keyword>
<protein>
    <submittedName>
        <fullName evidence="2">Uncharacterized protein</fullName>
    </submittedName>
</protein>
<evidence type="ECO:0000313" key="3">
    <source>
        <dbReference type="Proteomes" id="UP000092498"/>
    </source>
</evidence>
<accession>A0A1B1AE06</accession>
<keyword evidence="1" id="KW-0472">Membrane</keyword>
<dbReference type="EMBL" id="CP013244">
    <property type="protein sequence ID" value="ANP44781.1"/>
    <property type="molecule type" value="Genomic_DNA"/>
</dbReference>
<dbReference type="Proteomes" id="UP000092498">
    <property type="component" value="Chromosome"/>
</dbReference>
<keyword evidence="1" id="KW-0812">Transmembrane</keyword>
<evidence type="ECO:0000313" key="2">
    <source>
        <dbReference type="EMBL" id="ANP44781.1"/>
    </source>
</evidence>